<dbReference type="Proteomes" id="UP001218188">
    <property type="component" value="Unassembled WGS sequence"/>
</dbReference>
<evidence type="ECO:0000256" key="1">
    <source>
        <dbReference type="SAM" id="MobiDB-lite"/>
    </source>
</evidence>
<organism evidence="2 3">
    <name type="scientific">Mycena alexandri</name>
    <dbReference type="NCBI Taxonomy" id="1745969"/>
    <lineage>
        <taxon>Eukaryota</taxon>
        <taxon>Fungi</taxon>
        <taxon>Dikarya</taxon>
        <taxon>Basidiomycota</taxon>
        <taxon>Agaricomycotina</taxon>
        <taxon>Agaricomycetes</taxon>
        <taxon>Agaricomycetidae</taxon>
        <taxon>Agaricales</taxon>
        <taxon>Marasmiineae</taxon>
        <taxon>Mycenaceae</taxon>
        <taxon>Mycena</taxon>
    </lineage>
</organism>
<reference evidence="2" key="1">
    <citation type="submission" date="2023-03" db="EMBL/GenBank/DDBJ databases">
        <title>Massive genome expansion in bonnet fungi (Mycena s.s.) driven by repeated elements and novel gene families across ecological guilds.</title>
        <authorList>
            <consortium name="Lawrence Berkeley National Laboratory"/>
            <person name="Harder C.B."/>
            <person name="Miyauchi S."/>
            <person name="Viragh M."/>
            <person name="Kuo A."/>
            <person name="Thoen E."/>
            <person name="Andreopoulos B."/>
            <person name="Lu D."/>
            <person name="Skrede I."/>
            <person name="Drula E."/>
            <person name="Henrissat B."/>
            <person name="Morin E."/>
            <person name="Kohler A."/>
            <person name="Barry K."/>
            <person name="LaButti K."/>
            <person name="Morin E."/>
            <person name="Salamov A."/>
            <person name="Lipzen A."/>
            <person name="Mereny Z."/>
            <person name="Hegedus B."/>
            <person name="Baldrian P."/>
            <person name="Stursova M."/>
            <person name="Weitz H."/>
            <person name="Taylor A."/>
            <person name="Grigoriev I.V."/>
            <person name="Nagy L.G."/>
            <person name="Martin F."/>
            <person name="Kauserud H."/>
        </authorList>
    </citation>
    <scope>NUCLEOTIDE SEQUENCE</scope>
    <source>
        <strain evidence="2">CBHHK200</strain>
    </source>
</reference>
<dbReference type="AlphaFoldDB" id="A0AAD6S688"/>
<comment type="caution">
    <text evidence="2">The sequence shown here is derived from an EMBL/GenBank/DDBJ whole genome shotgun (WGS) entry which is preliminary data.</text>
</comment>
<feature type="compositionally biased region" description="Pro residues" evidence="1">
    <location>
        <begin position="168"/>
        <end position="179"/>
    </location>
</feature>
<dbReference type="EMBL" id="JARJCM010000247">
    <property type="protein sequence ID" value="KAJ7020936.1"/>
    <property type="molecule type" value="Genomic_DNA"/>
</dbReference>
<evidence type="ECO:0000313" key="3">
    <source>
        <dbReference type="Proteomes" id="UP001218188"/>
    </source>
</evidence>
<proteinExistence type="predicted"/>
<feature type="compositionally biased region" description="Polar residues" evidence="1">
    <location>
        <begin position="150"/>
        <end position="159"/>
    </location>
</feature>
<evidence type="ECO:0000313" key="2">
    <source>
        <dbReference type="EMBL" id="KAJ7020936.1"/>
    </source>
</evidence>
<feature type="region of interest" description="Disordered" evidence="1">
    <location>
        <begin position="108"/>
        <end position="199"/>
    </location>
</feature>
<keyword evidence="3" id="KW-1185">Reference proteome</keyword>
<name>A0AAD6S688_9AGAR</name>
<protein>
    <submittedName>
        <fullName evidence="2">Uncharacterized protein</fullName>
    </submittedName>
</protein>
<accession>A0AAD6S688</accession>
<gene>
    <name evidence="2" type="ORF">C8F04DRAFT_1403288</name>
</gene>
<sequence>MSSNNIQGTPLDFDIRTPEDLFLFSVRVNLPTEAPAVTPRPLHKHINPIPTDHGIHHLPHRHRTSMSQDAFDAHISERGNWTRALVPFVRHISPPPVLGTLSRVRANTNTTRRMAPPRKRTPAQSSTSTERRSPHRAIRIDPHVVPTHILPTTSRTRQQIGLDHRGPRSPPPTQPPLPHCAPTTTFLLPAPRPPKEEMK</sequence>